<evidence type="ECO:0000313" key="1">
    <source>
        <dbReference type="EMBL" id="EHQ63806.1"/>
    </source>
</evidence>
<proteinExistence type="predicted"/>
<name>H3SAL3_9BACL</name>
<accession>H3SAL3</accession>
<organism evidence="1 2">
    <name type="scientific">Paenibacillus dendritiformis C454</name>
    <dbReference type="NCBI Taxonomy" id="1131935"/>
    <lineage>
        <taxon>Bacteria</taxon>
        <taxon>Bacillati</taxon>
        <taxon>Bacillota</taxon>
        <taxon>Bacilli</taxon>
        <taxon>Bacillales</taxon>
        <taxon>Paenibacillaceae</taxon>
        <taxon>Paenibacillus</taxon>
    </lineage>
</organism>
<keyword evidence="2" id="KW-1185">Reference proteome</keyword>
<dbReference type="Proteomes" id="UP000003900">
    <property type="component" value="Unassembled WGS sequence"/>
</dbReference>
<evidence type="ECO:0000313" key="2">
    <source>
        <dbReference type="Proteomes" id="UP000003900"/>
    </source>
</evidence>
<protein>
    <submittedName>
        <fullName evidence="1">Uncharacterized protein</fullName>
    </submittedName>
</protein>
<gene>
    <name evidence="1" type="ORF">PDENDC454_02740</name>
</gene>
<dbReference type="EMBL" id="AHKH01000005">
    <property type="protein sequence ID" value="EHQ63806.1"/>
    <property type="molecule type" value="Genomic_DNA"/>
</dbReference>
<reference evidence="1 2" key="1">
    <citation type="journal article" date="2012" name="J. Bacteriol.">
        <title>Genome Sequence of the Pattern-Forming Social Bacterium Paenibacillus dendritiformis C454 Chiral Morphotype.</title>
        <authorList>
            <person name="Sirota-Madi A."/>
            <person name="Olender T."/>
            <person name="Helman Y."/>
            <person name="Brainis I."/>
            <person name="Finkelshtein A."/>
            <person name="Roth D."/>
            <person name="Hagai E."/>
            <person name="Leshkowitz D."/>
            <person name="Brodsky L."/>
            <person name="Galatenko V."/>
            <person name="Nikolaev V."/>
            <person name="Gutnick D.L."/>
            <person name="Lancet D."/>
            <person name="Ben-Jacob E."/>
        </authorList>
    </citation>
    <scope>NUCLEOTIDE SEQUENCE [LARGE SCALE GENOMIC DNA]</scope>
    <source>
        <strain evidence="1 2">C454</strain>
    </source>
</reference>
<dbReference type="AlphaFoldDB" id="H3SAL3"/>
<sequence length="82" mass="9949">MEGDFRNVPGHLDRLWKPAARFVLKPPAEALLLHHFQYIFHTEEDALEVGRYDAVEFFFRNVREQEWLLARIVEELYEVRYD</sequence>
<comment type="caution">
    <text evidence="1">The sequence shown here is derived from an EMBL/GenBank/DDBJ whole genome shotgun (WGS) entry which is preliminary data.</text>
</comment>